<accession>A0A191ZIQ3</accession>
<protein>
    <recommendedName>
        <fullName evidence="4">Phytase-like domain-containing protein</fullName>
    </recommendedName>
</protein>
<reference evidence="2 3" key="1">
    <citation type="submission" date="2016-06" db="EMBL/GenBank/DDBJ databases">
        <title>Insight into the functional genes involving in sulfur oxidation in Pearl River water.</title>
        <authorList>
            <person name="Luo J."/>
            <person name="Tan X."/>
            <person name="Lin W."/>
        </authorList>
    </citation>
    <scope>NUCLEOTIDE SEQUENCE [LARGE SCALE GENOMIC DNA]</scope>
    <source>
        <strain evidence="2 3">LS2</strain>
    </source>
</reference>
<evidence type="ECO:0000313" key="2">
    <source>
        <dbReference type="EMBL" id="ANJ67727.1"/>
    </source>
</evidence>
<keyword evidence="3" id="KW-1185">Reference proteome</keyword>
<name>A0A191ZIQ3_9GAMM</name>
<evidence type="ECO:0000313" key="3">
    <source>
        <dbReference type="Proteomes" id="UP000078596"/>
    </source>
</evidence>
<sequence length="338" mass="37338">MPLAGFRSAVFLWALTISASGSAADYQFAALPLVVDEASGLTASLRHPGVYWTHDDNINLPASSRRSDPLLFAIDGQGNLKSTLNLAPVRQRDWEAITSGEIDGQPTLIVGDIGDNRNSWPDYRLWFVPEPAVLGGTQNADPTALIRFRYPDQVPAPKRQGGWSGGHDAESLVLDSQDRQLLLLTKREHPARFFTIPLSARHPVTNGERLSVQDRHTPVVTARFIGFLPTLPAPDLLAWLFHPVVGAYADQPTDMTLSDDGRLLAVLTYGAVYFFERKPGMDWQGALAKPVDSIGLPLIDQWEGISFSRDQRQLLIVREGTGERTLMRLDVPTTLRAR</sequence>
<dbReference type="Proteomes" id="UP000078596">
    <property type="component" value="Chromosome"/>
</dbReference>
<dbReference type="AlphaFoldDB" id="A0A191ZIQ3"/>
<dbReference type="STRING" id="1860122.A9404_10375"/>
<proteinExistence type="predicted"/>
<feature type="chain" id="PRO_5008250430" description="Phytase-like domain-containing protein" evidence="1">
    <location>
        <begin position="24"/>
        <end position="338"/>
    </location>
</feature>
<keyword evidence="1" id="KW-0732">Signal</keyword>
<gene>
    <name evidence="2" type="ORF">A9404_10375</name>
</gene>
<evidence type="ECO:0008006" key="4">
    <source>
        <dbReference type="Google" id="ProtNLM"/>
    </source>
</evidence>
<organism evidence="2 3">
    <name type="scientific">Halothiobacillus diazotrophicus</name>
    <dbReference type="NCBI Taxonomy" id="1860122"/>
    <lineage>
        <taxon>Bacteria</taxon>
        <taxon>Pseudomonadati</taxon>
        <taxon>Pseudomonadota</taxon>
        <taxon>Gammaproteobacteria</taxon>
        <taxon>Chromatiales</taxon>
        <taxon>Halothiobacillaceae</taxon>
        <taxon>Halothiobacillus</taxon>
    </lineage>
</organism>
<feature type="signal peptide" evidence="1">
    <location>
        <begin position="1"/>
        <end position="23"/>
    </location>
</feature>
<dbReference type="SUPFAM" id="SSF69322">
    <property type="entry name" value="Tricorn protease domain 2"/>
    <property type="match status" value="1"/>
</dbReference>
<evidence type="ECO:0000256" key="1">
    <source>
        <dbReference type="SAM" id="SignalP"/>
    </source>
</evidence>
<dbReference type="KEGG" id="haz:A9404_10375"/>
<dbReference type="EMBL" id="CP016027">
    <property type="protein sequence ID" value="ANJ67727.1"/>
    <property type="molecule type" value="Genomic_DNA"/>
</dbReference>